<dbReference type="Gene3D" id="2.160.20.80">
    <property type="entry name" value="E3 ubiquitin-protein ligase SopA"/>
    <property type="match status" value="2"/>
</dbReference>
<evidence type="ECO:0000256" key="1">
    <source>
        <dbReference type="ARBA" id="ARBA00022737"/>
    </source>
</evidence>
<dbReference type="EMBL" id="SFAV01000087">
    <property type="protein sequence ID" value="TRU90368.1"/>
    <property type="molecule type" value="Genomic_DNA"/>
</dbReference>
<dbReference type="SUPFAM" id="SSF141571">
    <property type="entry name" value="Pentapeptide repeat-like"/>
    <property type="match status" value="1"/>
</dbReference>
<sequence length="383" mass="41801">MSQKNETTALIIALLATAGIVGGGYFWLQSQFREQSKLQSERQALIKEKAKLEAEKLNHRQLLQSERQALIKEKAKLEAEKLNHRKLVLSGYFDTMNLLIQQGLKAPQRNQSLKDTARKITLETLPKLDDTGKGELLKFLDQKTLLGNCPIHVGWQDCKIPGRLPIISLVGADLRRAKLKSISFNNGVDLRGVDLRGADLRHSDLTRANLTKANLSGADLSGANLQGADLGQAYLRVAKLRNAKLGCEDWHFCDGTASLEQADLQDANLEGANLGRTDLKRANFRGANLMSAKLAGADLEQAVFAQANLSGAKFSYYWKGSCSDPGWEATIAQVKQTDFTGANLSRADLRGLMFDQSGIPGAKMTNVNLKDAKIGGGPSPDEC</sequence>
<feature type="coiled-coil region" evidence="2">
    <location>
        <begin position="35"/>
        <end position="87"/>
    </location>
</feature>
<comment type="caution">
    <text evidence="4">The sequence shown here is derived from an EMBL/GenBank/DDBJ whole genome shotgun (WGS) entry which is preliminary data.</text>
</comment>
<gene>
    <name evidence="4" type="ORF">EWV54_07025</name>
</gene>
<dbReference type="InterPro" id="IPR001646">
    <property type="entry name" value="5peptide_repeat"/>
</dbReference>
<keyword evidence="3" id="KW-0812">Transmembrane</keyword>
<evidence type="ECO:0000256" key="2">
    <source>
        <dbReference type="SAM" id="Coils"/>
    </source>
</evidence>
<evidence type="ECO:0008006" key="6">
    <source>
        <dbReference type="Google" id="ProtNLM"/>
    </source>
</evidence>
<dbReference type="PANTHER" id="PTHR47485">
    <property type="entry name" value="THYLAKOID LUMENAL 17.4 KDA PROTEIN, CHLOROPLASTIC"/>
    <property type="match status" value="1"/>
</dbReference>
<name>A0A552J3L5_9CHRO</name>
<dbReference type="PANTHER" id="PTHR47485:SF1">
    <property type="entry name" value="THYLAKOID LUMENAL 17.4 KDA PROTEIN, CHLOROPLASTIC"/>
    <property type="match status" value="1"/>
</dbReference>
<keyword evidence="1" id="KW-0677">Repeat</keyword>
<evidence type="ECO:0000256" key="3">
    <source>
        <dbReference type="SAM" id="Phobius"/>
    </source>
</evidence>
<dbReference type="Pfam" id="PF00805">
    <property type="entry name" value="Pentapeptide"/>
    <property type="match status" value="3"/>
</dbReference>
<proteinExistence type="predicted"/>
<organism evidence="4 5">
    <name type="scientific">Microcystis novacekii Mn_MB_F_20050700_S1D</name>
    <dbReference type="NCBI Taxonomy" id="2486266"/>
    <lineage>
        <taxon>Bacteria</taxon>
        <taxon>Bacillati</taxon>
        <taxon>Cyanobacteriota</taxon>
        <taxon>Cyanophyceae</taxon>
        <taxon>Oscillatoriophycideae</taxon>
        <taxon>Chroococcales</taxon>
        <taxon>Microcystaceae</taxon>
        <taxon>Microcystis</taxon>
    </lineage>
</organism>
<evidence type="ECO:0000313" key="4">
    <source>
        <dbReference type="EMBL" id="TRU90368.1"/>
    </source>
</evidence>
<dbReference type="Proteomes" id="UP000319191">
    <property type="component" value="Unassembled WGS sequence"/>
</dbReference>
<keyword evidence="2" id="KW-0175">Coiled coil</keyword>
<protein>
    <recommendedName>
        <fullName evidence="6">Pentapeptide repeat-containing protein</fullName>
    </recommendedName>
</protein>
<evidence type="ECO:0000313" key="5">
    <source>
        <dbReference type="Proteomes" id="UP000319191"/>
    </source>
</evidence>
<dbReference type="AlphaFoldDB" id="A0A552J3L5"/>
<keyword evidence="3" id="KW-1133">Transmembrane helix</keyword>
<keyword evidence="3" id="KW-0472">Membrane</keyword>
<reference evidence="4 5" key="1">
    <citation type="submission" date="2019-01" db="EMBL/GenBank/DDBJ databases">
        <title>Coherence of Microcystis species and biogeography revealed through population genomics.</title>
        <authorList>
            <person name="Perez-Carrascal O.M."/>
            <person name="Terrat Y."/>
            <person name="Giani A."/>
            <person name="Fortin N."/>
            <person name="Tromas N."/>
            <person name="Shapiro B.J."/>
        </authorList>
    </citation>
    <scope>NUCLEOTIDE SEQUENCE [LARGE SCALE GENOMIC DNA]</scope>
    <source>
        <strain evidence="4">Mn_MB_F_20050700_S1D</strain>
    </source>
</reference>
<accession>A0A552J3L5</accession>
<feature type="transmembrane region" description="Helical" evidence="3">
    <location>
        <begin position="7"/>
        <end position="28"/>
    </location>
</feature>